<dbReference type="InterPro" id="IPR011990">
    <property type="entry name" value="TPR-like_helical_dom_sf"/>
</dbReference>
<dbReference type="GO" id="GO:0003723">
    <property type="term" value="F:RNA binding"/>
    <property type="evidence" value="ECO:0007669"/>
    <property type="project" value="InterPro"/>
</dbReference>
<feature type="repeat" description="PPR" evidence="2">
    <location>
        <begin position="309"/>
        <end position="343"/>
    </location>
</feature>
<reference evidence="3 4" key="1">
    <citation type="journal article" date="2023" name="G3 (Bethesda)">
        <title>A haplotype-resolved chromosome-scale genome for Quercus rubra L. provides insights into the genetics of adaptive traits for red oak species.</title>
        <authorList>
            <person name="Kapoor B."/>
            <person name="Jenkins J."/>
            <person name="Schmutz J."/>
            <person name="Zhebentyayeva T."/>
            <person name="Kuelheim C."/>
            <person name="Coggeshall M."/>
            <person name="Heim C."/>
            <person name="Lasky J.R."/>
            <person name="Leites L."/>
            <person name="Islam-Faridi N."/>
            <person name="Romero-Severson J."/>
            <person name="DeLeo V.L."/>
            <person name="Lucas S.M."/>
            <person name="Lazic D."/>
            <person name="Gailing O."/>
            <person name="Carlson J."/>
            <person name="Staton M."/>
        </authorList>
    </citation>
    <scope>NUCLEOTIDE SEQUENCE [LARGE SCALE GENOMIC DNA]</scope>
    <source>
        <strain evidence="3">Pseudo-F2</strain>
    </source>
</reference>
<dbReference type="GO" id="GO:0009451">
    <property type="term" value="P:RNA modification"/>
    <property type="evidence" value="ECO:0007669"/>
    <property type="project" value="InterPro"/>
</dbReference>
<feature type="repeat" description="PPR" evidence="2">
    <location>
        <begin position="410"/>
        <end position="444"/>
    </location>
</feature>
<name>A0AAN7IS37_QUERU</name>
<feature type="repeat" description="PPR" evidence="2">
    <location>
        <begin position="598"/>
        <end position="632"/>
    </location>
</feature>
<dbReference type="Gene3D" id="1.25.40.10">
    <property type="entry name" value="Tetratricopeptide repeat domain"/>
    <property type="match status" value="7"/>
</dbReference>
<evidence type="ECO:0000313" key="3">
    <source>
        <dbReference type="EMBL" id="KAK4584607.1"/>
    </source>
</evidence>
<dbReference type="PROSITE" id="PS51375">
    <property type="entry name" value="PPR"/>
    <property type="match status" value="6"/>
</dbReference>
<gene>
    <name evidence="3" type="ORF">RGQ29_022364</name>
</gene>
<accession>A0AAN7IS37</accession>
<feature type="repeat" description="PPR" evidence="2">
    <location>
        <begin position="208"/>
        <end position="242"/>
    </location>
</feature>
<dbReference type="AlphaFoldDB" id="A0AAN7IS37"/>
<dbReference type="GO" id="GO:0099402">
    <property type="term" value="P:plant organ development"/>
    <property type="evidence" value="ECO:0007669"/>
    <property type="project" value="UniProtKB-ARBA"/>
</dbReference>
<sequence length="865" mass="96689">MMSVLIVKGLVQHEFIIGEFLRTCFHLGAPDLALSLFRRIEEPSLVLQNLMIRCLCNNCLYKEVLFLYLSCWVSGCPSDEYTFPFVIKACSALNALWTGKEVHCVVLRTGFEQNLVMQTALTDLYAKSGYMGNACKLIDRIPQPDLVCWNALIAGYSSNGFDQEALEVFRQILVMGLKPNVSTFASVIPVCSRLGCLNIGKCLHGFANVIIWNAMISAYTQRQNNFEAFEMFRKMIRAGLQPNLVTFVSIIPSCENSNSLWFGESLHACVIKHGSGYQLPVLTALVSMYSRLGDVNSAYKLFDQMSNRNLLSWNSVVSGYVHNGQWYASLATFHEMQFARCNPDAVSIVSVLSACSKLQAVLLGKSAHAFSVRKQLASDLKVTNALLAFYSDCHQLSSSVQLFNMMAIRNVVSWNTLIFGYVHNGNVEKATALLHQMHKDGMELDLVTLISILPVFSKRKDLLQGMAIHGFAIKTGIASDVSLLNALISMYCYCRDLEAGWSLFEVMPQKNVVSWNVLITGCRYHNLQNEVLVLFSHMIREDQRPNYVTLLNLLPLCCTQLQGVVKETPLVSSLIFMYARFENINLCLLVFQMGKKGDISLWNAIMSVHVQTKNAIKAVAFFCDLLQLGLQPDKITVLSLISACVQINGINLTHSVLAYLIRMGFDRYMVICNALIDLYARCGYILKAEKLFDGVMINGYGLHGDGEAALDLLSQMELSGMGPDDVIYLNILSACSHSGLVEQGCMAFNSMLEYRIAPKMEHYSCMVDLLGRTGHLNEAYEIVKGLPCKPSVSLLESLLEKIGGMLLEMDPENSRSYVMLYNIYAAVGRWTDAKRVRSDMERRKLRKLHGFSLIVGNDLQDEALS</sequence>
<dbReference type="PANTHER" id="PTHR47926:SF544">
    <property type="entry name" value="PENTACOTRIPEPTIDE-REPEAT REGION OF PRORP DOMAIN-CONTAINING PROTEIN"/>
    <property type="match status" value="1"/>
</dbReference>
<dbReference type="FunFam" id="1.25.40.10:FF:000158">
    <property type="entry name" value="pentatricopeptide repeat-containing protein At2g33680"/>
    <property type="match status" value="1"/>
</dbReference>
<feature type="repeat" description="PPR" evidence="2">
    <location>
        <begin position="480"/>
        <end position="514"/>
    </location>
</feature>
<dbReference type="Pfam" id="PF20431">
    <property type="entry name" value="E_motif"/>
    <property type="match status" value="1"/>
</dbReference>
<dbReference type="FunFam" id="1.25.40.10:FF:000073">
    <property type="entry name" value="Pentatricopeptide repeat-containing protein chloroplastic"/>
    <property type="match status" value="1"/>
</dbReference>
<evidence type="ECO:0000313" key="4">
    <source>
        <dbReference type="Proteomes" id="UP001324115"/>
    </source>
</evidence>
<evidence type="ECO:0008006" key="5">
    <source>
        <dbReference type="Google" id="ProtNLM"/>
    </source>
</evidence>
<organism evidence="3 4">
    <name type="scientific">Quercus rubra</name>
    <name type="common">Northern red oak</name>
    <name type="synonym">Quercus borealis</name>
    <dbReference type="NCBI Taxonomy" id="3512"/>
    <lineage>
        <taxon>Eukaryota</taxon>
        <taxon>Viridiplantae</taxon>
        <taxon>Streptophyta</taxon>
        <taxon>Embryophyta</taxon>
        <taxon>Tracheophyta</taxon>
        <taxon>Spermatophyta</taxon>
        <taxon>Magnoliopsida</taxon>
        <taxon>eudicotyledons</taxon>
        <taxon>Gunneridae</taxon>
        <taxon>Pentapetalae</taxon>
        <taxon>rosids</taxon>
        <taxon>fabids</taxon>
        <taxon>Fagales</taxon>
        <taxon>Fagaceae</taxon>
        <taxon>Quercus</taxon>
    </lineage>
</organism>
<evidence type="ECO:0000256" key="2">
    <source>
        <dbReference type="PROSITE-ProRule" id="PRU00708"/>
    </source>
</evidence>
<dbReference type="InterPro" id="IPR046848">
    <property type="entry name" value="E_motif"/>
</dbReference>
<protein>
    <recommendedName>
        <fullName evidence="5">Pentatricopeptide repeat-containing protein</fullName>
    </recommendedName>
</protein>
<dbReference type="Pfam" id="PF01535">
    <property type="entry name" value="PPR"/>
    <property type="match status" value="8"/>
</dbReference>
<feature type="repeat" description="PPR" evidence="2">
    <location>
        <begin position="145"/>
        <end position="179"/>
    </location>
</feature>
<dbReference type="InterPro" id="IPR046960">
    <property type="entry name" value="PPR_At4g14850-like_plant"/>
</dbReference>
<keyword evidence="1" id="KW-0677">Repeat</keyword>
<proteinExistence type="predicted"/>
<dbReference type="Pfam" id="PF13041">
    <property type="entry name" value="PPR_2"/>
    <property type="match status" value="3"/>
</dbReference>
<dbReference type="NCBIfam" id="TIGR00756">
    <property type="entry name" value="PPR"/>
    <property type="match status" value="6"/>
</dbReference>
<dbReference type="InterPro" id="IPR002885">
    <property type="entry name" value="PPR_rpt"/>
</dbReference>
<dbReference type="EMBL" id="JAXUIC010000006">
    <property type="protein sequence ID" value="KAK4584607.1"/>
    <property type="molecule type" value="Genomic_DNA"/>
</dbReference>
<dbReference type="FunFam" id="1.25.40.10:FF:000682">
    <property type="entry name" value="Pentatricopeptide repeat-containing protein At3g16610"/>
    <property type="match status" value="1"/>
</dbReference>
<dbReference type="Proteomes" id="UP001324115">
    <property type="component" value="Unassembled WGS sequence"/>
</dbReference>
<dbReference type="PANTHER" id="PTHR47926">
    <property type="entry name" value="PENTATRICOPEPTIDE REPEAT-CONTAINING PROTEIN"/>
    <property type="match status" value="1"/>
</dbReference>
<evidence type="ECO:0000256" key="1">
    <source>
        <dbReference type="ARBA" id="ARBA00022737"/>
    </source>
</evidence>
<comment type="caution">
    <text evidence="3">The sequence shown here is derived from an EMBL/GenBank/DDBJ whole genome shotgun (WGS) entry which is preliminary data.</text>
</comment>
<keyword evidence="4" id="KW-1185">Reference proteome</keyword>